<dbReference type="InterPro" id="IPR011330">
    <property type="entry name" value="Glyco_hydro/deAcase_b/a-brl"/>
</dbReference>
<dbReference type="GO" id="GO:0005975">
    <property type="term" value="P:carbohydrate metabolic process"/>
    <property type="evidence" value="ECO:0007669"/>
    <property type="project" value="InterPro"/>
</dbReference>
<dbReference type="SUPFAM" id="SSF88713">
    <property type="entry name" value="Glycoside hydrolase/deacetylase"/>
    <property type="match status" value="1"/>
</dbReference>
<dbReference type="CDD" id="cd10928">
    <property type="entry name" value="CE4_u4"/>
    <property type="match status" value="1"/>
</dbReference>
<dbReference type="AlphaFoldDB" id="A0A8J3GVL4"/>
<dbReference type="EMBL" id="BNCJ01000002">
    <property type="protein sequence ID" value="GHF40031.1"/>
    <property type="molecule type" value="Genomic_DNA"/>
</dbReference>
<evidence type="ECO:0000313" key="1">
    <source>
        <dbReference type="EMBL" id="GHF40031.1"/>
    </source>
</evidence>
<evidence type="ECO:0000313" key="2">
    <source>
        <dbReference type="Proteomes" id="UP000626220"/>
    </source>
</evidence>
<reference evidence="1" key="1">
    <citation type="journal article" date="2014" name="Int. J. Syst. Evol. Microbiol.">
        <title>Complete genome sequence of Corynebacterium casei LMG S-19264T (=DSM 44701T), isolated from a smear-ripened cheese.</title>
        <authorList>
            <consortium name="US DOE Joint Genome Institute (JGI-PGF)"/>
            <person name="Walter F."/>
            <person name="Albersmeier A."/>
            <person name="Kalinowski J."/>
            <person name="Ruckert C."/>
        </authorList>
    </citation>
    <scope>NUCLEOTIDE SEQUENCE</scope>
    <source>
        <strain evidence="1">KCTC 42650</strain>
    </source>
</reference>
<reference evidence="1" key="2">
    <citation type="submission" date="2020-09" db="EMBL/GenBank/DDBJ databases">
        <authorList>
            <person name="Sun Q."/>
            <person name="Kim S."/>
        </authorList>
    </citation>
    <scope>NUCLEOTIDE SEQUENCE</scope>
    <source>
        <strain evidence="1">KCTC 42650</strain>
    </source>
</reference>
<dbReference type="InterPro" id="IPR049591">
    <property type="entry name" value="CE4_u4-like"/>
</dbReference>
<comment type="caution">
    <text evidence="1">The sequence shown here is derived from an EMBL/GenBank/DDBJ whole genome shotgun (WGS) entry which is preliminary data.</text>
</comment>
<name>A0A8J3GVL4_9RHOB</name>
<dbReference type="Gene3D" id="3.20.20.370">
    <property type="entry name" value="Glycoside hydrolase/deacetylase"/>
    <property type="match status" value="1"/>
</dbReference>
<protein>
    <submittedName>
        <fullName evidence="1">Polysaccharide deacetylase</fullName>
    </submittedName>
</protein>
<sequence length="246" mass="27088">MSWRALGRELAHWRRDSLDLPLWWRDDDAVAPGAALDRLLATAAHLEVTPHLAVIPAAATEALAAESGFVAMVHGWQHRNHAPEGEKKAEFRAHRPLPDRLDEAQRGLARLTALFGPRACPVFVPPWNRIDEDMTEGLAALGYRGLSAFGPRSARATGGLVQVNTHLDPIDWRGTRSLVDPAALLAQVTRQLADRREGRADAAEPYGLLTHHLVHDAPIWEFSTRFMATLLDAGARPLTLDTETLP</sequence>
<organism evidence="1 2">
    <name type="scientific">Seohaeicola zhoushanensis</name>
    <dbReference type="NCBI Taxonomy" id="1569283"/>
    <lineage>
        <taxon>Bacteria</taxon>
        <taxon>Pseudomonadati</taxon>
        <taxon>Pseudomonadota</taxon>
        <taxon>Alphaproteobacteria</taxon>
        <taxon>Rhodobacterales</taxon>
        <taxon>Roseobacteraceae</taxon>
        <taxon>Seohaeicola</taxon>
    </lineage>
</organism>
<gene>
    <name evidence="1" type="ORF">GCM10017056_09480</name>
</gene>
<proteinExistence type="predicted"/>
<dbReference type="Proteomes" id="UP000626220">
    <property type="component" value="Unassembled WGS sequence"/>
</dbReference>
<accession>A0A8J3GVL4</accession>
<dbReference type="RefSeq" id="WP_189678901.1">
    <property type="nucleotide sequence ID" value="NZ_BNCJ01000002.1"/>
</dbReference>
<keyword evidence="2" id="KW-1185">Reference proteome</keyword>